<comment type="caution">
    <text evidence="1">The sequence shown here is derived from an EMBL/GenBank/DDBJ whole genome shotgun (WGS) entry which is preliminary data.</text>
</comment>
<reference evidence="1 2" key="1">
    <citation type="submission" date="2020-03" db="EMBL/GenBank/DDBJ databases">
        <title>Soil Listeria distribution.</title>
        <authorList>
            <person name="Liao J."/>
            <person name="Wiedmann M."/>
        </authorList>
    </citation>
    <scope>NUCLEOTIDE SEQUENCE [LARGE SCALE GENOMIC DNA]</scope>
    <source>
        <strain evidence="1 2">FSL L7-1560</strain>
    </source>
</reference>
<organism evidence="1 2">
    <name type="scientific">Listeria seeligeri</name>
    <dbReference type="NCBI Taxonomy" id="1640"/>
    <lineage>
        <taxon>Bacteria</taxon>
        <taxon>Bacillati</taxon>
        <taxon>Bacillota</taxon>
        <taxon>Bacilli</taxon>
        <taxon>Bacillales</taxon>
        <taxon>Listeriaceae</taxon>
        <taxon>Listeria</taxon>
    </lineage>
</organism>
<dbReference type="RefSeq" id="WP_185384216.1">
    <property type="nucleotide sequence ID" value="NZ_JAARRG010000019.1"/>
</dbReference>
<dbReference type="EMBL" id="JAARRG010000019">
    <property type="protein sequence ID" value="MBC1487403.1"/>
    <property type="molecule type" value="Genomic_DNA"/>
</dbReference>
<sequence length="203" mass="24276">MNNNSLKKLITKEFHIMKDEKSLISIAPLSIDHYPENFAKVSLDKQSGTFDLISVYRKKEFKESSFSDEHKAMIALYVYGKRNFEFKEHDSNTDNKIERANSIDELRTIFETSFGDELFSFFDMKVNRFILEKQENDRYNVLFFEEEYSKIYITKSRKLNIAAGVLYNYCVSLKRFYNLIEEMNLKEDVDFVKELEKIYLFKE</sequence>
<protein>
    <submittedName>
        <fullName evidence="1">Uncharacterized protein</fullName>
    </submittedName>
</protein>
<evidence type="ECO:0000313" key="1">
    <source>
        <dbReference type="EMBL" id="MBC1487403.1"/>
    </source>
</evidence>
<dbReference type="Proteomes" id="UP000523362">
    <property type="component" value="Unassembled WGS sequence"/>
</dbReference>
<gene>
    <name evidence="1" type="ORF">HB897_14310</name>
</gene>
<dbReference type="AlphaFoldDB" id="A0A7X0X4B7"/>
<accession>A0A7X0X4B7</accession>
<evidence type="ECO:0000313" key="2">
    <source>
        <dbReference type="Proteomes" id="UP000523362"/>
    </source>
</evidence>
<name>A0A7X0X4B7_LISSE</name>
<proteinExistence type="predicted"/>